<keyword evidence="2" id="KW-1185">Reference proteome</keyword>
<sequence>MSIHALTERDLPPAPSQGPADLLRIAAFGDRPGLHPLPPAADPEHSWLRAVALGGQGRYAAARAELARLRGRVGDRGVWASLGASTEASLLRQLGGHRAAAILDGRALAAVGAVRAGDVPSVRAWCDAVTGLAADALGRGRLPVSRTLLARCASVLDEAEAGGAATAGPGGGDAPYLRQRIRLAWVSAETALAAGDFATARPHAERAVALSETFGSVRHAIKSELVRAASLTGEKDLGPAREAAAEVLARTGEHGLVPLQWAAAMLLHGLGGGDEAAHVRDRARDTVVHRGGRFATNG</sequence>
<protein>
    <submittedName>
        <fullName evidence="1">Uncharacterized protein</fullName>
    </submittedName>
</protein>
<dbReference type="EMBL" id="CP107551">
    <property type="protein sequence ID" value="UYP17960.1"/>
    <property type="molecule type" value="Genomic_DNA"/>
</dbReference>
<evidence type="ECO:0000313" key="2">
    <source>
        <dbReference type="Proteomes" id="UP001156484"/>
    </source>
</evidence>
<gene>
    <name evidence="1" type="ORF">OED52_14960</name>
</gene>
<proteinExistence type="predicted"/>
<evidence type="ECO:0000313" key="1">
    <source>
        <dbReference type="EMBL" id="UYP17960.1"/>
    </source>
</evidence>
<organism evidence="1 2">
    <name type="scientific">Rhodococcus sacchari</name>
    <dbReference type="NCBI Taxonomy" id="2962047"/>
    <lineage>
        <taxon>Bacteria</taxon>
        <taxon>Bacillati</taxon>
        <taxon>Actinomycetota</taxon>
        <taxon>Actinomycetes</taxon>
        <taxon>Mycobacteriales</taxon>
        <taxon>Nocardiaceae</taxon>
        <taxon>Rhodococcus</taxon>
    </lineage>
</organism>
<dbReference type="Proteomes" id="UP001156484">
    <property type="component" value="Chromosome"/>
</dbReference>
<accession>A0ACD4DD29</accession>
<name>A0ACD4DD29_9NOCA</name>
<reference evidence="1" key="1">
    <citation type="submission" date="2022-10" db="EMBL/GenBank/DDBJ databases">
        <title>Rhodococcus ferula Z13 complete genome.</title>
        <authorList>
            <person name="Long X."/>
            <person name="Zang M."/>
        </authorList>
    </citation>
    <scope>NUCLEOTIDE SEQUENCE</scope>
    <source>
        <strain evidence="1">Z13</strain>
    </source>
</reference>